<keyword evidence="3" id="KW-1185">Reference proteome</keyword>
<dbReference type="NCBIfam" id="TIGR00756">
    <property type="entry name" value="PPR"/>
    <property type="match status" value="2"/>
</dbReference>
<dbReference type="OrthoDB" id="185373at2759"/>
<accession>A0A8H5AXK6</accession>
<dbReference type="InterPro" id="IPR002885">
    <property type="entry name" value="PPR_rpt"/>
</dbReference>
<feature type="repeat" description="PPR" evidence="1">
    <location>
        <begin position="369"/>
        <end position="403"/>
    </location>
</feature>
<comment type="caution">
    <text evidence="2">The sequence shown here is derived from an EMBL/GenBank/DDBJ whole genome shotgun (WGS) entry which is preliminary data.</text>
</comment>
<proteinExistence type="predicted"/>
<evidence type="ECO:0008006" key="4">
    <source>
        <dbReference type="Google" id="ProtNLM"/>
    </source>
</evidence>
<gene>
    <name evidence="2" type="ORF">D9619_002987</name>
</gene>
<dbReference type="Pfam" id="PF13041">
    <property type="entry name" value="PPR_2"/>
    <property type="match status" value="2"/>
</dbReference>
<feature type="repeat" description="PPR" evidence="1">
    <location>
        <begin position="512"/>
        <end position="546"/>
    </location>
</feature>
<dbReference type="Pfam" id="PF13812">
    <property type="entry name" value="PPR_3"/>
    <property type="match status" value="1"/>
</dbReference>
<protein>
    <recommendedName>
        <fullName evidence="4">Pentacotripeptide-repeat region of PRORP domain-containing protein</fullName>
    </recommendedName>
</protein>
<evidence type="ECO:0000313" key="2">
    <source>
        <dbReference type="EMBL" id="KAF5312556.1"/>
    </source>
</evidence>
<name>A0A8H5AXK6_9AGAR</name>
<evidence type="ECO:0000256" key="1">
    <source>
        <dbReference type="PROSITE-ProRule" id="PRU00708"/>
    </source>
</evidence>
<dbReference type="PROSITE" id="PS51375">
    <property type="entry name" value="PPR"/>
    <property type="match status" value="3"/>
</dbReference>
<dbReference type="Gene3D" id="1.25.40.10">
    <property type="entry name" value="Tetratricopeptide repeat domain"/>
    <property type="match status" value="3"/>
</dbReference>
<dbReference type="Proteomes" id="UP000567179">
    <property type="component" value="Unassembled WGS sequence"/>
</dbReference>
<reference evidence="2 3" key="1">
    <citation type="journal article" date="2020" name="ISME J.">
        <title>Uncovering the hidden diversity of litter-decomposition mechanisms in mushroom-forming fungi.</title>
        <authorList>
            <person name="Floudas D."/>
            <person name="Bentzer J."/>
            <person name="Ahren D."/>
            <person name="Johansson T."/>
            <person name="Persson P."/>
            <person name="Tunlid A."/>
        </authorList>
    </citation>
    <scope>NUCLEOTIDE SEQUENCE [LARGE SCALE GENOMIC DNA]</scope>
    <source>
        <strain evidence="2 3">CBS 101986</strain>
    </source>
</reference>
<sequence>MLRTTSSVNLFDFLIPSLSSRTRAFSLSTAVKAKISSGTPRHRDAALLHSTLRDLITGQGHRKAVPESSKKRHNDLLSGIKTCLEKQDVEGVLAFWNQFQQERATHLTSNLYVLPEKAERQMGSLLQSNMKPLLRGKTRDDVRQFALQAATRDLTETLGAIMQYHLDRKEPQTVIGLYHTYLQMQEKEKATSGTGDESLLLEDDEESRRHPGRATLLLLAVVAHAMQDTFIDAVCMYEMANTTPLLYRRQKLLKSLQDDPKLQKKVQDYLHRLGIAHIVSQPIALTKHITNLSHPKSSRILEQLYNDVLDGISGADPYLAVSSTVASPSQVPMSEAGWTAFQTGFIRCERPDLAEKMWKDLDGCGFTPGTTMWTALLDTFVDLRDSAQAMRTWNNMLENGVKPDNLSYRAIISALFDDNKPSEALQRFREYHQILKGQGDLAMPVYNTVLRGLLRVNRISDANALLAVMSSNGPKPDIVTFNTFLGYYSRQKDFKAISDVVGQMTAANIPGDVVTFSTILTALLSVGRKDATTTILNIMRKQGIQPNVATYSAIIDHQMREDTPDNVAAALSILDKMEQNESTKPNEVTYTSILSGLYRNQSISRQQVEGIKRDLLNRMKRSKIVLRIPTYHILIRAAMNSSDPEGYVDALAFMEEMDNQGLPVTTTAWYMVLAGLMHRQLWDVAKEMADKLLTSRHNTTPRLERLIDEIRSH</sequence>
<dbReference type="PANTHER" id="PTHR47939">
    <property type="entry name" value="MEMBRANE-ASSOCIATED SALT-INDUCIBLE PROTEIN-LIKE"/>
    <property type="match status" value="1"/>
</dbReference>
<feature type="repeat" description="PPR" evidence="1">
    <location>
        <begin position="442"/>
        <end position="476"/>
    </location>
</feature>
<evidence type="ECO:0000313" key="3">
    <source>
        <dbReference type="Proteomes" id="UP000567179"/>
    </source>
</evidence>
<dbReference type="EMBL" id="JAACJJ010000056">
    <property type="protein sequence ID" value="KAF5312556.1"/>
    <property type="molecule type" value="Genomic_DNA"/>
</dbReference>
<dbReference type="InterPro" id="IPR011990">
    <property type="entry name" value="TPR-like_helical_dom_sf"/>
</dbReference>
<dbReference type="PANTHER" id="PTHR47939:SF5">
    <property type="entry name" value="PENTACOTRIPEPTIDE-REPEAT REGION OF PRORP DOMAIN-CONTAINING PROTEIN"/>
    <property type="match status" value="1"/>
</dbReference>
<organism evidence="2 3">
    <name type="scientific">Psilocybe cf. subviscida</name>
    <dbReference type="NCBI Taxonomy" id="2480587"/>
    <lineage>
        <taxon>Eukaryota</taxon>
        <taxon>Fungi</taxon>
        <taxon>Dikarya</taxon>
        <taxon>Basidiomycota</taxon>
        <taxon>Agaricomycotina</taxon>
        <taxon>Agaricomycetes</taxon>
        <taxon>Agaricomycetidae</taxon>
        <taxon>Agaricales</taxon>
        <taxon>Agaricineae</taxon>
        <taxon>Strophariaceae</taxon>
        <taxon>Psilocybe</taxon>
    </lineage>
</organism>
<dbReference type="InterPro" id="IPR050667">
    <property type="entry name" value="PPR-containing_protein"/>
</dbReference>
<dbReference type="AlphaFoldDB" id="A0A8H5AXK6"/>